<reference evidence="2" key="1">
    <citation type="submission" date="2021-01" db="EMBL/GenBank/DDBJ databases">
        <authorList>
            <person name="Kaushik A."/>
        </authorList>
    </citation>
    <scope>NUCLEOTIDE SEQUENCE</scope>
    <source>
        <strain evidence="2">AG5</strain>
    </source>
</reference>
<feature type="region of interest" description="Disordered" evidence="1">
    <location>
        <begin position="593"/>
        <end position="613"/>
    </location>
</feature>
<comment type="caution">
    <text evidence="2">The sequence shown here is derived from an EMBL/GenBank/DDBJ whole genome shotgun (WGS) entry which is preliminary data.</text>
</comment>
<feature type="region of interest" description="Disordered" evidence="1">
    <location>
        <begin position="625"/>
        <end position="646"/>
    </location>
</feature>
<dbReference type="EMBL" id="CAJNJQ010005268">
    <property type="protein sequence ID" value="CAE7217543.1"/>
    <property type="molecule type" value="Genomic_DNA"/>
</dbReference>
<evidence type="ECO:0000313" key="2">
    <source>
        <dbReference type="EMBL" id="CAE7217543.1"/>
    </source>
</evidence>
<feature type="compositionally biased region" description="Pro residues" evidence="1">
    <location>
        <begin position="722"/>
        <end position="752"/>
    </location>
</feature>
<feature type="compositionally biased region" description="Polar residues" evidence="1">
    <location>
        <begin position="598"/>
        <end position="613"/>
    </location>
</feature>
<evidence type="ECO:0000313" key="3">
    <source>
        <dbReference type="Proteomes" id="UP000663827"/>
    </source>
</evidence>
<gene>
    <name evidence="2" type="ORF">RDB_LOCUS162049</name>
</gene>
<feature type="compositionally biased region" description="Low complexity" evidence="1">
    <location>
        <begin position="115"/>
        <end position="130"/>
    </location>
</feature>
<protein>
    <submittedName>
        <fullName evidence="2">Uncharacterized protein</fullName>
    </submittedName>
</protein>
<dbReference type="Proteomes" id="UP000663827">
    <property type="component" value="Unassembled WGS sequence"/>
</dbReference>
<feature type="compositionally biased region" description="Polar residues" evidence="1">
    <location>
        <begin position="627"/>
        <end position="639"/>
    </location>
</feature>
<feature type="region of interest" description="Disordered" evidence="1">
    <location>
        <begin position="109"/>
        <end position="131"/>
    </location>
</feature>
<organism evidence="2 3">
    <name type="scientific">Rhizoctonia solani</name>
    <dbReference type="NCBI Taxonomy" id="456999"/>
    <lineage>
        <taxon>Eukaryota</taxon>
        <taxon>Fungi</taxon>
        <taxon>Dikarya</taxon>
        <taxon>Basidiomycota</taxon>
        <taxon>Agaricomycotina</taxon>
        <taxon>Agaricomycetes</taxon>
        <taxon>Cantharellales</taxon>
        <taxon>Ceratobasidiaceae</taxon>
        <taxon>Rhizoctonia</taxon>
    </lineage>
</organism>
<feature type="region of interest" description="Disordered" evidence="1">
    <location>
        <begin position="703"/>
        <end position="765"/>
    </location>
</feature>
<name>A0A8H3E5W4_9AGAM</name>
<evidence type="ECO:0000256" key="1">
    <source>
        <dbReference type="SAM" id="MobiDB-lite"/>
    </source>
</evidence>
<sequence>MAQARTEQIDQLKEQRRRDIKHRLEEAGWNEPDWNFPDFVARKWVSLVEAPAALTDRAWQKLYPSLVPYLEKNRRSHTERSIIVRKGKRLRRMRRLLLAIRNESNLFEVEDESASEGSESGSVSTDDTTVNSHIKEEYNHDSGFDNPDPSTSIVPSLGVMLPFPPMVDLLKWPIISELLEADVGADTMQALFEESKDEIKDQIRSWGRGAERELVDILKAGRRAGSGSKDRDDNTSLAYEEPLIQLELGVPPGNTLLDHLSPSTRLLLRADSVFRVSDDIIAPLPLYFPEVFPILQDRPDGYCTFTFRKGYSGPKRGYTWDSSEVIYYPEGCIAAKALLKQLGRENAAQYELQALGARFTCGSCGDNWLRTWNEMVQHYAETIVHAGIAKKAKASIKKQVKYKNAHRLDFLFKSKINGNPLVILHSEGRAKIMSSRYRDGQRLVKCKLCKQLGIDFQSPRYAMREHVRTVHSVKPRVEHYKRTPNVRHHIKVGDPTGILSDSTEATDPGIVDKIASSYSNSGTAVFWSYHGTHSWIHPGWDRKDFSKLTSVEHNRCGLQVIAAGQASALSSIRVSSEPGLHTKDNIMILDIEPAPKSPASSGPTVRQISGPSSGRQISYAIFPDVRPSTQQENNSSGSETRPLLYQPTEPIYEDAEPPSYEEINPSSKVSVARSRFWAGCTTVIMVASLLCLTFYSYGHSKIRQPDAPGRSSPPVTTGGPIVPLPSPSPKFPRPPSIPHPPSTPPPPLPPISDLPDPRTAPFVRPTKGRTDLCRPWAYSPKPAVRLSYSDNRPMDRLVYIVPTLAPILMETSAICLTSSGTNELCREYDDSYDSVAGKLQVVGADIDLPRVEITIQHGSETGLDNTAVCLMKKPDEDGKDRWVVGLYQWIDTTTPDRDAALISMSIVVTLPWNQVHTFSTRLNYFAQTIGPEIKTDSNRLIFEKLQASLGERGSLVVRNVTAATIQTTAYGDAQLVRDTRVTKSIHMESDTGVISCLVTLVQTKDSPPVRMDIQSVIGAVSATAILEYPSRLSIPPRYNIETYSKFSPSMVLIHDPQGTNLLRQNSKNLPPALPIIRVNTTSHLSIAQVAVPATFYGNLGLVSKHAAIVTIDHAKDIPGRTVSYQPTSTGYRGAVQWAGRASRPDEIGSVSAKTEYASARLLFLGFDDDDITDWPENGDTATPDRQ</sequence>
<dbReference type="AlphaFoldDB" id="A0A8H3E5W4"/>
<proteinExistence type="predicted"/>
<accession>A0A8H3E5W4</accession>